<dbReference type="Proteomes" id="UP000632125">
    <property type="component" value="Unassembled WGS sequence"/>
</dbReference>
<reference evidence="2" key="1">
    <citation type="submission" date="2020-09" db="EMBL/GenBank/DDBJ databases">
        <title>A novel bacterium of genus Paenibacillus, isolated from South China Sea.</title>
        <authorList>
            <person name="Huang H."/>
            <person name="Mo K."/>
            <person name="Hu Y."/>
        </authorList>
    </citation>
    <scope>NUCLEOTIDE SEQUENCE</scope>
    <source>
        <strain evidence="2">IB182493</strain>
    </source>
</reference>
<organism evidence="2 3">
    <name type="scientific">Paenibacillus arenilitoris</name>
    <dbReference type="NCBI Taxonomy" id="2772299"/>
    <lineage>
        <taxon>Bacteria</taxon>
        <taxon>Bacillati</taxon>
        <taxon>Bacillota</taxon>
        <taxon>Bacilli</taxon>
        <taxon>Bacillales</taxon>
        <taxon>Paenibacillaceae</taxon>
        <taxon>Paenibacillus</taxon>
    </lineage>
</organism>
<keyword evidence="1" id="KW-0472">Membrane</keyword>
<keyword evidence="3" id="KW-1185">Reference proteome</keyword>
<evidence type="ECO:0000313" key="3">
    <source>
        <dbReference type="Proteomes" id="UP000632125"/>
    </source>
</evidence>
<dbReference type="EMBL" id="JACXIY010000013">
    <property type="protein sequence ID" value="MBD2868993.1"/>
    <property type="molecule type" value="Genomic_DNA"/>
</dbReference>
<sequence length="433" mass="46181">MLHYKGPAKIVICMLPVIAVVCTLLLDGWAEGASDHEHLHAAAEIEWAALLDTLKGIAASGAVMLLGGIGLFTSFIWPGSGAGEAPAGVVRLERWAAAVMLITIILSDTTGSSAPLKMGAAAVWLLFALYQRPRPLAAGVIKGACALALLALFHLEGANTSLSAAAGAFSGVLLAVSASVWLGGGLSLYVALPSLEEQGETINRLFSRFAKASRLALGGAVVSSIADLALRLFAAAGQADPLTRALLPLKLLFLAGIAWLAFSGLRRWRSGGDDRWAIRLFRFRQRLRFALSLTAIAVVIAACTPSPLGSVLRIPQEPVYWHVMGTEAHMSLRLNQNRGNEAGQRIRLDVWLPGGMGEPAMVEVALQHGDSRIAVPVAFKSGGPDPYGFEGFDKYSYEAAGVYISEQGEWRMTVEVTDGERNRHSYEKTEVIE</sequence>
<keyword evidence="1" id="KW-0812">Transmembrane</keyword>
<evidence type="ECO:0000313" key="2">
    <source>
        <dbReference type="EMBL" id="MBD2868993.1"/>
    </source>
</evidence>
<evidence type="ECO:0000256" key="1">
    <source>
        <dbReference type="SAM" id="Phobius"/>
    </source>
</evidence>
<feature type="transmembrane region" description="Helical" evidence="1">
    <location>
        <begin position="245"/>
        <end position="265"/>
    </location>
</feature>
<feature type="transmembrane region" description="Helical" evidence="1">
    <location>
        <begin position="89"/>
        <end position="106"/>
    </location>
</feature>
<feature type="transmembrane region" description="Helical" evidence="1">
    <location>
        <begin position="167"/>
        <end position="192"/>
    </location>
</feature>
<accession>A0A927CJ14</accession>
<protein>
    <recommendedName>
        <fullName evidence="4">Copper resistance protein D domain-containing protein</fullName>
    </recommendedName>
</protein>
<feature type="transmembrane region" description="Helical" evidence="1">
    <location>
        <begin position="57"/>
        <end position="77"/>
    </location>
</feature>
<feature type="transmembrane region" description="Helical" evidence="1">
    <location>
        <begin position="286"/>
        <end position="308"/>
    </location>
</feature>
<proteinExistence type="predicted"/>
<feature type="transmembrane region" description="Helical" evidence="1">
    <location>
        <begin position="212"/>
        <end position="233"/>
    </location>
</feature>
<name>A0A927CJ14_9BACL</name>
<evidence type="ECO:0008006" key="4">
    <source>
        <dbReference type="Google" id="ProtNLM"/>
    </source>
</evidence>
<gene>
    <name evidence="2" type="ORF">IDH41_10420</name>
</gene>
<dbReference type="AlphaFoldDB" id="A0A927CJ14"/>
<feature type="transmembrane region" description="Helical" evidence="1">
    <location>
        <begin position="136"/>
        <end position="155"/>
    </location>
</feature>
<dbReference type="RefSeq" id="WP_190860750.1">
    <property type="nucleotide sequence ID" value="NZ_JACXIY010000013.1"/>
</dbReference>
<keyword evidence="1" id="KW-1133">Transmembrane helix</keyword>
<comment type="caution">
    <text evidence="2">The sequence shown here is derived from an EMBL/GenBank/DDBJ whole genome shotgun (WGS) entry which is preliminary data.</text>
</comment>